<evidence type="ECO:0000259" key="7">
    <source>
        <dbReference type="Pfam" id="PF00909"/>
    </source>
</evidence>
<dbReference type="InterPro" id="IPR024041">
    <property type="entry name" value="NH4_transpt_AmtB-like_dom"/>
</dbReference>
<dbReference type="GO" id="GO:0097272">
    <property type="term" value="P:ammonium homeostasis"/>
    <property type="evidence" value="ECO:0007669"/>
    <property type="project" value="TreeGrafter"/>
</dbReference>
<feature type="transmembrane region" description="Helical" evidence="6">
    <location>
        <begin position="52"/>
        <end position="71"/>
    </location>
</feature>
<proteinExistence type="inferred from homology"/>
<sequence>LLGLHAEYGHEPIGNHITLPKHSVISFPNGTHVRIHDEAETPHRGIADFYSMFQDIHIMIFIGFGFLMTFLRKYGFSAVGYNFLVAAFVLEWALIVRGYMFDFEPDTRSFPIDIERIIVADFVAAAILISFGAVLGKTNPTQLIVMAFIEVLLQSANEYIGLKRFCAFDIGESMFVHVFGKLL</sequence>
<evidence type="ECO:0000256" key="1">
    <source>
        <dbReference type="ARBA" id="ARBA00004141"/>
    </source>
</evidence>
<comment type="similarity">
    <text evidence="2">Belongs to the ammonium transporter (TC 2.A.49) family. Rh subfamily.</text>
</comment>
<keyword evidence="5 6" id="KW-0472">Membrane</keyword>
<comment type="subcellular location">
    <subcellularLocation>
        <location evidence="1">Membrane</location>
        <topology evidence="1">Multi-pass membrane protein</topology>
    </subcellularLocation>
</comment>
<feature type="transmembrane region" description="Helical" evidence="6">
    <location>
        <begin position="78"/>
        <end position="97"/>
    </location>
</feature>
<evidence type="ECO:0000256" key="4">
    <source>
        <dbReference type="ARBA" id="ARBA00022989"/>
    </source>
</evidence>
<dbReference type="GO" id="GO:0008519">
    <property type="term" value="F:ammonium channel activity"/>
    <property type="evidence" value="ECO:0007669"/>
    <property type="project" value="InterPro"/>
</dbReference>
<evidence type="ECO:0000256" key="3">
    <source>
        <dbReference type="ARBA" id="ARBA00022692"/>
    </source>
</evidence>
<dbReference type="Gene3D" id="1.10.3430.10">
    <property type="entry name" value="Ammonium transporter AmtB like domains"/>
    <property type="match status" value="1"/>
</dbReference>
<evidence type="ECO:0000313" key="8">
    <source>
        <dbReference type="EMBL" id="CAF4349552.1"/>
    </source>
</evidence>
<dbReference type="AlphaFoldDB" id="A0A820L8Q7"/>
<evidence type="ECO:0000256" key="6">
    <source>
        <dbReference type="SAM" id="Phobius"/>
    </source>
</evidence>
<organism evidence="8 9">
    <name type="scientific">Adineta steineri</name>
    <dbReference type="NCBI Taxonomy" id="433720"/>
    <lineage>
        <taxon>Eukaryota</taxon>
        <taxon>Metazoa</taxon>
        <taxon>Spiralia</taxon>
        <taxon>Gnathifera</taxon>
        <taxon>Rotifera</taxon>
        <taxon>Eurotatoria</taxon>
        <taxon>Bdelloidea</taxon>
        <taxon>Adinetida</taxon>
        <taxon>Adinetidae</taxon>
        <taxon>Adineta</taxon>
    </lineage>
</organism>
<dbReference type="Proteomes" id="UP000663844">
    <property type="component" value="Unassembled WGS sequence"/>
</dbReference>
<evidence type="ECO:0000256" key="5">
    <source>
        <dbReference type="ARBA" id="ARBA00023136"/>
    </source>
</evidence>
<keyword evidence="4 6" id="KW-1133">Transmembrane helix</keyword>
<dbReference type="Pfam" id="PF00909">
    <property type="entry name" value="Ammonium_transp"/>
    <property type="match status" value="1"/>
</dbReference>
<protein>
    <recommendedName>
        <fullName evidence="7">Ammonium transporter AmtB-like domain-containing protein</fullName>
    </recommendedName>
</protein>
<evidence type="ECO:0000256" key="2">
    <source>
        <dbReference type="ARBA" id="ARBA00011036"/>
    </source>
</evidence>
<comment type="caution">
    <text evidence="8">The sequence shown here is derived from an EMBL/GenBank/DDBJ whole genome shotgun (WGS) entry which is preliminary data.</text>
</comment>
<reference evidence="8" key="1">
    <citation type="submission" date="2021-02" db="EMBL/GenBank/DDBJ databases">
        <authorList>
            <person name="Nowell W R."/>
        </authorList>
    </citation>
    <scope>NUCLEOTIDE SEQUENCE</scope>
</reference>
<feature type="transmembrane region" description="Helical" evidence="6">
    <location>
        <begin position="117"/>
        <end position="136"/>
    </location>
</feature>
<feature type="non-terminal residue" evidence="8">
    <location>
        <position position="1"/>
    </location>
</feature>
<feature type="domain" description="Ammonium transporter AmtB-like" evidence="7">
    <location>
        <begin position="49"/>
        <end position="180"/>
    </location>
</feature>
<dbReference type="PANTHER" id="PTHR11730">
    <property type="entry name" value="AMMONIUM TRANSPORTER"/>
    <property type="match status" value="1"/>
</dbReference>
<dbReference type="SUPFAM" id="SSF111352">
    <property type="entry name" value="Ammonium transporter"/>
    <property type="match status" value="1"/>
</dbReference>
<dbReference type="InterPro" id="IPR002229">
    <property type="entry name" value="RhesusRHD"/>
</dbReference>
<accession>A0A820L8Q7</accession>
<keyword evidence="3 6" id="KW-0812">Transmembrane</keyword>
<evidence type="ECO:0000313" key="9">
    <source>
        <dbReference type="Proteomes" id="UP000663844"/>
    </source>
</evidence>
<dbReference type="PANTHER" id="PTHR11730:SF60">
    <property type="entry name" value="RH50, ISOFORM D"/>
    <property type="match status" value="1"/>
</dbReference>
<gene>
    <name evidence="8" type="ORF">OXD698_LOCUS48694</name>
</gene>
<dbReference type="PRINTS" id="PR00342">
    <property type="entry name" value="RHESUSRHD"/>
</dbReference>
<dbReference type="InterPro" id="IPR029020">
    <property type="entry name" value="Ammonium/urea_transptr"/>
</dbReference>
<dbReference type="EMBL" id="CAJOAZ010020771">
    <property type="protein sequence ID" value="CAF4349552.1"/>
    <property type="molecule type" value="Genomic_DNA"/>
</dbReference>
<dbReference type="GO" id="GO:0005886">
    <property type="term" value="C:plasma membrane"/>
    <property type="evidence" value="ECO:0007669"/>
    <property type="project" value="InterPro"/>
</dbReference>
<name>A0A820L8Q7_9BILA</name>